<evidence type="ECO:0000256" key="2">
    <source>
        <dbReference type="ARBA" id="ARBA00022679"/>
    </source>
</evidence>
<sequence length="319" mass="36475">MGNGSLIEEQTLPFYHQQRYYPVRIGDTLKDRYSIIAKLGYGGYSTAWLARDERTKQYASLEVCIEQDNDQPSPVLNEINMLRRMEKRAEADIVSECKGAENLSEVFECTRLFFAINWLQAVCHLIHTGQIKFQAGILTKKRKIPPSIPIISDTGVTVYPSRTPFLELGGIPMLTDFGEMREGDSDGRVNDEWIMPDLYRAPEVLLQIPWTFQVEMWSVGGMTLELLEGRNLFDPMDHVNEQYASDGRRCTCSKRALSFETYFDKNVPQTSLEDFVRTIPPGEEKDLFHRFIRKMLAWNPEARATANEIINAGMASQAV</sequence>
<name>A0A395I566_ASPHC</name>
<evidence type="ECO:0000313" key="8">
    <source>
        <dbReference type="Proteomes" id="UP000248961"/>
    </source>
</evidence>
<dbReference type="PANTHER" id="PTHR45646">
    <property type="entry name" value="SERINE/THREONINE-PROTEIN KINASE DOA-RELATED"/>
    <property type="match status" value="1"/>
</dbReference>
<dbReference type="GO" id="GO:0043484">
    <property type="term" value="P:regulation of RNA splicing"/>
    <property type="evidence" value="ECO:0007669"/>
    <property type="project" value="TreeGrafter"/>
</dbReference>
<dbReference type="Proteomes" id="UP000248961">
    <property type="component" value="Unassembled WGS sequence"/>
</dbReference>
<dbReference type="PROSITE" id="PS50011">
    <property type="entry name" value="PROTEIN_KINASE_DOM"/>
    <property type="match status" value="1"/>
</dbReference>
<dbReference type="AlphaFoldDB" id="A0A395I566"/>
<evidence type="ECO:0000259" key="6">
    <source>
        <dbReference type="PROSITE" id="PS50011"/>
    </source>
</evidence>
<dbReference type="RefSeq" id="XP_025554060.1">
    <property type="nucleotide sequence ID" value="XM_025696783.1"/>
</dbReference>
<dbReference type="InterPro" id="IPR000719">
    <property type="entry name" value="Prot_kinase_dom"/>
</dbReference>
<gene>
    <name evidence="7" type="ORF">BO97DRAFT_422257</name>
</gene>
<evidence type="ECO:0000256" key="3">
    <source>
        <dbReference type="ARBA" id="ARBA00022741"/>
    </source>
</evidence>
<dbReference type="GO" id="GO:0004674">
    <property type="term" value="F:protein serine/threonine kinase activity"/>
    <property type="evidence" value="ECO:0007669"/>
    <property type="project" value="UniProtKB-KW"/>
</dbReference>
<dbReference type="VEuPathDB" id="FungiDB:BO97DRAFT_422257"/>
<accession>A0A395I566</accession>
<feature type="domain" description="Protein kinase" evidence="6">
    <location>
        <begin position="33"/>
        <end position="319"/>
    </location>
</feature>
<dbReference type="STRING" id="1450537.A0A395I566"/>
<dbReference type="GO" id="GO:0005634">
    <property type="term" value="C:nucleus"/>
    <property type="evidence" value="ECO:0007669"/>
    <property type="project" value="TreeGrafter"/>
</dbReference>
<evidence type="ECO:0000256" key="1">
    <source>
        <dbReference type="ARBA" id="ARBA00022527"/>
    </source>
</evidence>
<dbReference type="InterPro" id="IPR011009">
    <property type="entry name" value="Kinase-like_dom_sf"/>
</dbReference>
<dbReference type="Pfam" id="PF00069">
    <property type="entry name" value="Pkinase"/>
    <property type="match status" value="1"/>
</dbReference>
<dbReference type="GeneID" id="37201072"/>
<dbReference type="SMART" id="SM00220">
    <property type="entry name" value="S_TKc"/>
    <property type="match status" value="1"/>
</dbReference>
<dbReference type="Gene3D" id="3.30.200.20">
    <property type="entry name" value="Phosphorylase Kinase, domain 1"/>
    <property type="match status" value="1"/>
</dbReference>
<keyword evidence="5" id="KW-0067">ATP-binding</keyword>
<proteinExistence type="predicted"/>
<reference evidence="7 8" key="1">
    <citation type="submission" date="2018-02" db="EMBL/GenBank/DDBJ databases">
        <title>The genomes of Aspergillus section Nigri reveals drivers in fungal speciation.</title>
        <authorList>
            <consortium name="DOE Joint Genome Institute"/>
            <person name="Vesth T.C."/>
            <person name="Nybo J."/>
            <person name="Theobald S."/>
            <person name="Brandl J."/>
            <person name="Frisvad J.C."/>
            <person name="Nielsen K.F."/>
            <person name="Lyhne E.K."/>
            <person name="Kogle M.E."/>
            <person name="Kuo A."/>
            <person name="Riley R."/>
            <person name="Clum A."/>
            <person name="Nolan M."/>
            <person name="Lipzen A."/>
            <person name="Salamov A."/>
            <person name="Henrissat B."/>
            <person name="Wiebenga A."/>
            <person name="De vries R.P."/>
            <person name="Grigoriev I.V."/>
            <person name="Mortensen U.H."/>
            <person name="Andersen M.R."/>
            <person name="Baker S.E."/>
        </authorList>
    </citation>
    <scope>NUCLEOTIDE SEQUENCE [LARGE SCALE GENOMIC DNA]</scope>
    <source>
        <strain evidence="7 8">CBS 101889</strain>
    </source>
</reference>
<dbReference type="GO" id="GO:0005524">
    <property type="term" value="F:ATP binding"/>
    <property type="evidence" value="ECO:0007669"/>
    <property type="project" value="UniProtKB-KW"/>
</dbReference>
<evidence type="ECO:0000256" key="5">
    <source>
        <dbReference type="ARBA" id="ARBA00022840"/>
    </source>
</evidence>
<keyword evidence="1" id="KW-0723">Serine/threonine-protein kinase</keyword>
<dbReference type="EMBL" id="KZ824273">
    <property type="protein sequence ID" value="RAL14906.1"/>
    <property type="molecule type" value="Genomic_DNA"/>
</dbReference>
<dbReference type="OrthoDB" id="5979581at2759"/>
<evidence type="ECO:0000256" key="4">
    <source>
        <dbReference type="ARBA" id="ARBA00022777"/>
    </source>
</evidence>
<keyword evidence="2" id="KW-0808">Transferase</keyword>
<evidence type="ECO:0000313" key="7">
    <source>
        <dbReference type="EMBL" id="RAL14906.1"/>
    </source>
</evidence>
<dbReference type="PANTHER" id="PTHR45646:SF11">
    <property type="entry name" value="SERINE_THREONINE-PROTEIN KINASE DOA"/>
    <property type="match status" value="1"/>
</dbReference>
<keyword evidence="3" id="KW-0547">Nucleotide-binding</keyword>
<protein>
    <submittedName>
        <fullName evidence="7">Kinase-like protein</fullName>
    </submittedName>
</protein>
<dbReference type="Gene3D" id="1.10.510.10">
    <property type="entry name" value="Transferase(Phosphotransferase) domain 1"/>
    <property type="match status" value="1"/>
</dbReference>
<dbReference type="SUPFAM" id="SSF56112">
    <property type="entry name" value="Protein kinase-like (PK-like)"/>
    <property type="match status" value="1"/>
</dbReference>
<keyword evidence="4 7" id="KW-0418">Kinase</keyword>
<dbReference type="InterPro" id="IPR051175">
    <property type="entry name" value="CLK_kinases"/>
</dbReference>
<organism evidence="7 8">
    <name type="scientific">Aspergillus homomorphus (strain CBS 101889)</name>
    <dbReference type="NCBI Taxonomy" id="1450537"/>
    <lineage>
        <taxon>Eukaryota</taxon>
        <taxon>Fungi</taxon>
        <taxon>Dikarya</taxon>
        <taxon>Ascomycota</taxon>
        <taxon>Pezizomycotina</taxon>
        <taxon>Eurotiomycetes</taxon>
        <taxon>Eurotiomycetidae</taxon>
        <taxon>Eurotiales</taxon>
        <taxon>Aspergillaceae</taxon>
        <taxon>Aspergillus</taxon>
        <taxon>Aspergillus subgen. Circumdati</taxon>
    </lineage>
</organism>
<keyword evidence="8" id="KW-1185">Reference proteome</keyword>